<dbReference type="InterPro" id="IPR032675">
    <property type="entry name" value="LRR_dom_sf"/>
</dbReference>
<organism evidence="1 2">
    <name type="scientific">Tritrichomonas musculus</name>
    <dbReference type="NCBI Taxonomy" id="1915356"/>
    <lineage>
        <taxon>Eukaryota</taxon>
        <taxon>Metamonada</taxon>
        <taxon>Parabasalia</taxon>
        <taxon>Tritrichomonadida</taxon>
        <taxon>Tritrichomonadidae</taxon>
        <taxon>Tritrichomonas</taxon>
    </lineage>
</organism>
<dbReference type="InterPro" id="IPR026906">
    <property type="entry name" value="LRR_5"/>
</dbReference>
<name>A0ABR2HCD5_9EUKA</name>
<evidence type="ECO:0000313" key="1">
    <source>
        <dbReference type="EMBL" id="KAK8843071.1"/>
    </source>
</evidence>
<dbReference type="EMBL" id="JAPFFF010000036">
    <property type="protein sequence ID" value="KAK8843071.1"/>
    <property type="molecule type" value="Genomic_DNA"/>
</dbReference>
<dbReference type="InterPro" id="IPR053139">
    <property type="entry name" value="Surface_bspA-like"/>
</dbReference>
<keyword evidence="2" id="KW-1185">Reference proteome</keyword>
<accession>A0ABR2HCD5</accession>
<protein>
    <submittedName>
        <fullName evidence="1">Uncharacterized protein</fullName>
    </submittedName>
</protein>
<proteinExistence type="predicted"/>
<gene>
    <name evidence="1" type="ORF">M9Y10_025262</name>
</gene>
<comment type="caution">
    <text evidence="1">The sequence shown here is derived from an EMBL/GenBank/DDBJ whole genome shotgun (WGS) entry which is preliminary data.</text>
</comment>
<dbReference type="PANTHER" id="PTHR45661:SF3">
    <property type="entry name" value="IG-LIKE DOMAIN-CONTAINING PROTEIN"/>
    <property type="match status" value="1"/>
</dbReference>
<dbReference type="SUPFAM" id="SSF48403">
    <property type="entry name" value="Ankyrin repeat"/>
    <property type="match status" value="1"/>
</dbReference>
<dbReference type="Gene3D" id="3.80.10.10">
    <property type="entry name" value="Ribonuclease Inhibitor"/>
    <property type="match status" value="1"/>
</dbReference>
<sequence>MDIKLYFDQKKELYRLIYDFFECEDDLNNVFDNLINYIRKEQISNTSEDFFILLKMISYKINSYKPNSKILSKFENLIILFKKEIKQTFSNLEIFNIFKNNKLVLLYLKKNDIIKIDESVFNFIEKNMKKYSSYQYYFYEDIVPMLPDPDKSEILTKVKLYDPSIFNEKRFLGENDNDICKLIKNDSVEEFVSYVNKANINLSNTLIKESIFESNPFLMKKKEITLIEYATFYGAIRIFQYLVYNNVEIPTSLWFYAIYSNSADMIHLIETYIKPDNNEFKYLLKFAIKYQRNEIADYIINNLTDEACYYDNTYGICYLNFEFLSDIEKVIKDKKVLDCACKYNYITIARYILTNLSPKRTYVKIDYDLSDSFRIAAKKNNVGIMNLFDPFLNVIKYDVYKNCDLITEVKMLPSIKWLIKEESFMNCSSLTSIEIPPTVTTISKGAFKGCSSLTSIKLPSMIKAISKNTFEGCTSLKNIELPYFVLTIGSRAFEDCTSLEKIDFPFNLKEINPRAFSGCTSLVNVVLPPSIKLIGRCAFENCKSIESFKIMPSEREKYSKEYPLFYFNISKYKLIAYSQNENSWEKFEYSIFNIGFFVEQNNFSSKFKEISIPINKVNIF</sequence>
<dbReference type="PANTHER" id="PTHR45661">
    <property type="entry name" value="SURFACE ANTIGEN"/>
    <property type="match status" value="1"/>
</dbReference>
<dbReference type="SUPFAM" id="SSF52058">
    <property type="entry name" value="L domain-like"/>
    <property type="match status" value="1"/>
</dbReference>
<dbReference type="Proteomes" id="UP001470230">
    <property type="component" value="Unassembled WGS sequence"/>
</dbReference>
<reference evidence="1 2" key="1">
    <citation type="submission" date="2024-04" db="EMBL/GenBank/DDBJ databases">
        <title>Tritrichomonas musculus Genome.</title>
        <authorList>
            <person name="Alves-Ferreira E."/>
            <person name="Grigg M."/>
            <person name="Lorenzi H."/>
            <person name="Galac M."/>
        </authorList>
    </citation>
    <scope>NUCLEOTIDE SEQUENCE [LARGE SCALE GENOMIC DNA]</scope>
    <source>
        <strain evidence="1 2">EAF2021</strain>
    </source>
</reference>
<dbReference type="Pfam" id="PF13306">
    <property type="entry name" value="LRR_5"/>
    <property type="match status" value="1"/>
</dbReference>
<dbReference type="InterPro" id="IPR036770">
    <property type="entry name" value="Ankyrin_rpt-contain_sf"/>
</dbReference>
<evidence type="ECO:0000313" key="2">
    <source>
        <dbReference type="Proteomes" id="UP001470230"/>
    </source>
</evidence>